<accession>A0A1U6H0A2</accession>
<evidence type="ECO:0000313" key="3">
    <source>
        <dbReference type="Proteomes" id="UP000190989"/>
    </source>
</evidence>
<feature type="transmembrane region" description="Helical" evidence="1">
    <location>
        <begin position="12"/>
        <end position="31"/>
    </location>
</feature>
<dbReference type="RefSeq" id="WP_054948084.1">
    <property type="nucleotide sequence ID" value="NZ_FVZE01000001.1"/>
</dbReference>
<sequence>MKFNTLELTRVWAAVTGLVLAVCYFGALYLGTAPSPLLAMLVTAIGGFEMFLFGQDQWLKRRGKHG</sequence>
<dbReference type="Proteomes" id="UP000190989">
    <property type="component" value="Unassembled WGS sequence"/>
</dbReference>
<reference evidence="3" key="1">
    <citation type="submission" date="2017-02" db="EMBL/GenBank/DDBJ databases">
        <authorList>
            <person name="Varghese N."/>
            <person name="Submissions S."/>
        </authorList>
    </citation>
    <scope>NUCLEOTIDE SEQUENCE [LARGE SCALE GENOMIC DNA]</scope>
    <source>
        <strain evidence="3">SM117</strain>
    </source>
</reference>
<feature type="transmembrane region" description="Helical" evidence="1">
    <location>
        <begin position="37"/>
        <end position="54"/>
    </location>
</feature>
<gene>
    <name evidence="2" type="ORF">SAMN06295987_101954</name>
</gene>
<dbReference type="STRING" id="428990.SAMN06295987_101954"/>
<evidence type="ECO:0000313" key="2">
    <source>
        <dbReference type="EMBL" id="SLJ89211.1"/>
    </source>
</evidence>
<keyword evidence="1" id="KW-1133">Transmembrane helix</keyword>
<dbReference type="AlphaFoldDB" id="A0A1U6H0A2"/>
<protein>
    <submittedName>
        <fullName evidence="2">Uncharacterized protein</fullName>
    </submittedName>
</protein>
<keyword evidence="3" id="KW-1185">Reference proteome</keyword>
<dbReference type="EMBL" id="FVZE01000001">
    <property type="protein sequence ID" value="SLJ89211.1"/>
    <property type="molecule type" value="Genomic_DNA"/>
</dbReference>
<name>A0A1U6H0A2_9SPHN</name>
<evidence type="ECO:0000256" key="1">
    <source>
        <dbReference type="SAM" id="Phobius"/>
    </source>
</evidence>
<keyword evidence="1" id="KW-0472">Membrane</keyword>
<organism evidence="2 3">
    <name type="scientific">Novosphingobium mathurense</name>
    <dbReference type="NCBI Taxonomy" id="428990"/>
    <lineage>
        <taxon>Bacteria</taxon>
        <taxon>Pseudomonadati</taxon>
        <taxon>Pseudomonadota</taxon>
        <taxon>Alphaproteobacteria</taxon>
        <taxon>Sphingomonadales</taxon>
        <taxon>Sphingomonadaceae</taxon>
        <taxon>Novosphingobium</taxon>
    </lineage>
</organism>
<proteinExistence type="predicted"/>
<keyword evidence="1" id="KW-0812">Transmembrane</keyword>